<feature type="domain" description="N-acetylmuramoyl-L-alanine amidase" evidence="2">
    <location>
        <begin position="8"/>
        <end position="132"/>
    </location>
</feature>
<dbReference type="RefSeq" id="WP_272470808.1">
    <property type="nucleotide sequence ID" value="NZ_JAMWMK010000038.1"/>
</dbReference>
<dbReference type="Pfam" id="PF01510">
    <property type="entry name" value="Amidase_2"/>
    <property type="match status" value="1"/>
</dbReference>
<proteinExistence type="inferred from homology"/>
<dbReference type="InterPro" id="IPR036505">
    <property type="entry name" value="Amidase/PGRP_sf"/>
</dbReference>
<organism evidence="4 5">
    <name type="scientific">Enterococcus faecium</name>
    <name type="common">Streptococcus faecium</name>
    <dbReference type="NCBI Taxonomy" id="1352"/>
    <lineage>
        <taxon>Bacteria</taxon>
        <taxon>Bacillati</taxon>
        <taxon>Bacillota</taxon>
        <taxon>Bacilli</taxon>
        <taxon>Lactobacillales</taxon>
        <taxon>Enterococcaceae</taxon>
        <taxon>Enterococcus</taxon>
    </lineage>
</organism>
<dbReference type="EC" id="3.5.1.28" evidence="4"/>
<dbReference type="AlphaFoldDB" id="A0A9X3XWZ7"/>
<dbReference type="PANTHER" id="PTHR11022:SF41">
    <property type="entry name" value="PEPTIDOGLYCAN-RECOGNITION PROTEIN LC-RELATED"/>
    <property type="match status" value="1"/>
</dbReference>
<evidence type="ECO:0000313" key="5">
    <source>
        <dbReference type="Proteomes" id="UP001141166"/>
    </source>
</evidence>
<gene>
    <name evidence="4" type="ORF">M3X98_13765</name>
</gene>
<dbReference type="GO" id="GO:0009253">
    <property type="term" value="P:peptidoglycan catabolic process"/>
    <property type="evidence" value="ECO:0007669"/>
    <property type="project" value="InterPro"/>
</dbReference>
<comment type="caution">
    <text evidence="4">The sequence shown here is derived from an EMBL/GenBank/DDBJ whole genome shotgun (WGS) entry which is preliminary data.</text>
</comment>
<comment type="similarity">
    <text evidence="1">Belongs to the N-acetylmuramoyl-L-alanine amidase 2 family.</text>
</comment>
<dbReference type="GO" id="GO:0008270">
    <property type="term" value="F:zinc ion binding"/>
    <property type="evidence" value="ECO:0007669"/>
    <property type="project" value="InterPro"/>
</dbReference>
<dbReference type="InterPro" id="IPR015510">
    <property type="entry name" value="PGRP"/>
</dbReference>
<dbReference type="CDD" id="cd06583">
    <property type="entry name" value="PGRP"/>
    <property type="match status" value="1"/>
</dbReference>
<keyword evidence="4" id="KW-0378">Hydrolase</keyword>
<dbReference type="InterPro" id="IPR002502">
    <property type="entry name" value="Amidase_domain"/>
</dbReference>
<dbReference type="Gene3D" id="3.40.80.10">
    <property type="entry name" value="Peptidoglycan recognition protein-like"/>
    <property type="match status" value="1"/>
</dbReference>
<sequence length="304" mass="35774">MNIKFSNLKFNNLVYKNNPKKIIIHNADSYSCSVYDIDRWHKENGWSGIGYHYFIRKDGTIYIGRPENAIGAHTKNHNSTSIGICLEGKFMVEKPTNIQINSLYELISDIIQRRNYMPIYGHKDLNNTNCPGEKFPLEILKNNFKVDSSLNGFFETFEIRKNATIVGKGNIQVMDNKGMFIPGRYIESLDRVFVLGIYPSYKHIEVIYPAKEKNYHAYISIDMYSRLKFDYHMEYKNDSGITYVWWNSKNVNNGIHDEELESYQKASPMYRENNWLRITFYRKNGVPSDGFVRYEGNQEKNFYN</sequence>
<dbReference type="SMART" id="SM00644">
    <property type="entry name" value="Ami_2"/>
    <property type="match status" value="1"/>
</dbReference>
<evidence type="ECO:0000256" key="1">
    <source>
        <dbReference type="ARBA" id="ARBA00007553"/>
    </source>
</evidence>
<evidence type="ECO:0000313" key="4">
    <source>
        <dbReference type="EMBL" id="MDC4249070.1"/>
    </source>
</evidence>
<dbReference type="SMART" id="SM00701">
    <property type="entry name" value="PGRP"/>
    <property type="match status" value="1"/>
</dbReference>
<dbReference type="SUPFAM" id="SSF55846">
    <property type="entry name" value="N-acetylmuramoyl-L-alanine amidase-like"/>
    <property type="match status" value="1"/>
</dbReference>
<protein>
    <submittedName>
        <fullName evidence="4">N-acetylmuramoyl-L-alanine amidase</fullName>
        <ecNumber evidence="4">3.5.1.28</ecNumber>
    </submittedName>
</protein>
<dbReference type="EMBL" id="JAMWMK010000038">
    <property type="protein sequence ID" value="MDC4249070.1"/>
    <property type="molecule type" value="Genomic_DNA"/>
</dbReference>
<accession>A0A9X3XWZ7</accession>
<feature type="domain" description="Peptidoglycan recognition protein family" evidence="3">
    <location>
        <begin position="16"/>
        <end position="126"/>
    </location>
</feature>
<dbReference type="Proteomes" id="UP001141166">
    <property type="component" value="Unassembled WGS sequence"/>
</dbReference>
<dbReference type="GO" id="GO:0008745">
    <property type="term" value="F:N-acetylmuramoyl-L-alanine amidase activity"/>
    <property type="evidence" value="ECO:0007669"/>
    <property type="project" value="UniProtKB-EC"/>
</dbReference>
<name>A0A9X3XWZ7_ENTFC</name>
<dbReference type="InterPro" id="IPR006619">
    <property type="entry name" value="PGRP_domain_met/bac"/>
</dbReference>
<reference evidence="4" key="1">
    <citation type="submission" date="2022-05" db="EMBL/GenBank/DDBJ databases">
        <title>Draft genome sequences of Clostridium perfringens strains isolated from Peru.</title>
        <authorList>
            <person name="Hurtado R."/>
            <person name="Lima L."/>
            <person name="Sousa T."/>
            <person name="Jaiswal A.K."/>
            <person name="Tiwari S."/>
            <person name="Maturrano L."/>
            <person name="Brenig B."/>
            <person name="Azevedo V."/>
        </authorList>
    </citation>
    <scope>NUCLEOTIDE SEQUENCE</scope>
    <source>
        <strain evidence="4">CP4</strain>
    </source>
</reference>
<evidence type="ECO:0000259" key="3">
    <source>
        <dbReference type="SMART" id="SM00701"/>
    </source>
</evidence>
<evidence type="ECO:0000259" key="2">
    <source>
        <dbReference type="SMART" id="SM00644"/>
    </source>
</evidence>
<dbReference type="PANTHER" id="PTHR11022">
    <property type="entry name" value="PEPTIDOGLYCAN RECOGNITION PROTEIN"/>
    <property type="match status" value="1"/>
</dbReference>